<dbReference type="PANTHER" id="PTHR46357">
    <property type="entry name" value="TRANSCRIPTIONAL REGULATOR ATRX"/>
    <property type="match status" value="1"/>
</dbReference>
<comment type="similarity">
    <text evidence="2">Belongs to the SNF2/RAD54 helicase family.</text>
</comment>
<evidence type="ECO:0000313" key="17">
    <source>
        <dbReference type="EnsemblMetazoa" id="ACOM031934-PA.1"/>
    </source>
</evidence>
<feature type="compositionally biased region" description="Acidic residues" evidence="14">
    <location>
        <begin position="1307"/>
        <end position="1316"/>
    </location>
</feature>
<dbReference type="Proteomes" id="UP000075882">
    <property type="component" value="Unassembled WGS sequence"/>
</dbReference>
<feature type="region of interest" description="Disordered" evidence="14">
    <location>
        <begin position="942"/>
        <end position="1509"/>
    </location>
</feature>
<comment type="catalytic activity">
    <reaction evidence="13">
        <text>ATP + H2O = ADP + phosphate + H(+)</text>
        <dbReference type="Rhea" id="RHEA:13065"/>
        <dbReference type="ChEBI" id="CHEBI:15377"/>
        <dbReference type="ChEBI" id="CHEBI:15378"/>
        <dbReference type="ChEBI" id="CHEBI:30616"/>
        <dbReference type="ChEBI" id="CHEBI:43474"/>
        <dbReference type="ChEBI" id="CHEBI:456216"/>
        <dbReference type="EC" id="3.6.4.12"/>
    </reaction>
</comment>
<keyword evidence="10" id="KW-0238">DNA-binding</keyword>
<dbReference type="InterPro" id="IPR013083">
    <property type="entry name" value="Znf_RING/FYVE/PHD"/>
</dbReference>
<keyword evidence="6" id="KW-0863">Zinc-finger</keyword>
<feature type="compositionally biased region" description="Basic and acidic residues" evidence="14">
    <location>
        <begin position="1208"/>
        <end position="1226"/>
    </location>
</feature>
<feature type="region of interest" description="Disordered" evidence="14">
    <location>
        <begin position="549"/>
        <end position="572"/>
    </location>
</feature>
<dbReference type="GO" id="GO:0003678">
    <property type="term" value="F:DNA helicase activity"/>
    <property type="evidence" value="ECO:0007669"/>
    <property type="project" value="UniProtKB-EC"/>
</dbReference>
<keyword evidence="8" id="KW-0862">Zinc</keyword>
<evidence type="ECO:0000256" key="9">
    <source>
        <dbReference type="ARBA" id="ARBA00022840"/>
    </source>
</evidence>
<keyword evidence="12" id="KW-0539">Nucleus</keyword>
<feature type="region of interest" description="Disordered" evidence="14">
    <location>
        <begin position="784"/>
        <end position="827"/>
    </location>
</feature>
<keyword evidence="15" id="KW-0732">Signal</keyword>
<evidence type="ECO:0000256" key="8">
    <source>
        <dbReference type="ARBA" id="ARBA00022833"/>
    </source>
</evidence>
<feature type="compositionally biased region" description="Polar residues" evidence="14">
    <location>
        <begin position="1332"/>
        <end position="1354"/>
    </location>
</feature>
<organism evidence="17">
    <name type="scientific">Anopheles coluzzii</name>
    <name type="common">African malaria mosquito</name>
    <dbReference type="NCBI Taxonomy" id="1518534"/>
    <lineage>
        <taxon>Eukaryota</taxon>
        <taxon>Metazoa</taxon>
        <taxon>Ecdysozoa</taxon>
        <taxon>Arthropoda</taxon>
        <taxon>Hexapoda</taxon>
        <taxon>Insecta</taxon>
        <taxon>Pterygota</taxon>
        <taxon>Neoptera</taxon>
        <taxon>Endopterygota</taxon>
        <taxon>Diptera</taxon>
        <taxon>Nematocera</taxon>
        <taxon>Culicoidea</taxon>
        <taxon>Culicidae</taxon>
        <taxon>Anophelinae</taxon>
        <taxon>Anopheles</taxon>
    </lineage>
</organism>
<dbReference type="InterPro" id="IPR025766">
    <property type="entry name" value="ADD"/>
</dbReference>
<dbReference type="VEuPathDB" id="VectorBase:ACON2_034577"/>
<feature type="compositionally biased region" description="Polar residues" evidence="14">
    <location>
        <begin position="1141"/>
        <end position="1151"/>
    </location>
</feature>
<dbReference type="EnsemblMetazoa" id="ACOM031934-RA">
    <property type="protein sequence ID" value="ACOM031934-PA.1"/>
    <property type="gene ID" value="ACOM031934"/>
</dbReference>
<feature type="compositionally biased region" description="Acidic residues" evidence="14">
    <location>
        <begin position="1378"/>
        <end position="1387"/>
    </location>
</feature>
<dbReference type="GO" id="GO:0005634">
    <property type="term" value="C:nucleus"/>
    <property type="evidence" value="ECO:0007669"/>
    <property type="project" value="UniProtKB-SubCell"/>
</dbReference>
<feature type="chain" id="PRO_5036500279" description="PHD-type domain-containing protein" evidence="15">
    <location>
        <begin position="24"/>
        <end position="1509"/>
    </location>
</feature>
<evidence type="ECO:0000256" key="1">
    <source>
        <dbReference type="ARBA" id="ARBA00004123"/>
    </source>
</evidence>
<protein>
    <recommendedName>
        <fullName evidence="16">PHD-type domain-containing protein</fullName>
    </recommendedName>
</protein>
<keyword evidence="5" id="KW-0227">DNA damage</keyword>
<dbReference type="SUPFAM" id="SSF57903">
    <property type="entry name" value="FYVE/PHD zinc finger"/>
    <property type="match status" value="1"/>
</dbReference>
<keyword evidence="7" id="KW-0378">Hydrolase</keyword>
<comment type="subcellular location">
    <subcellularLocation>
        <location evidence="1">Nucleus</location>
    </subcellularLocation>
</comment>
<evidence type="ECO:0000256" key="10">
    <source>
        <dbReference type="ARBA" id="ARBA00023125"/>
    </source>
</evidence>
<evidence type="ECO:0000256" key="15">
    <source>
        <dbReference type="SAM" id="SignalP"/>
    </source>
</evidence>
<dbReference type="GO" id="GO:0005524">
    <property type="term" value="F:ATP binding"/>
    <property type="evidence" value="ECO:0007669"/>
    <property type="project" value="UniProtKB-KW"/>
</dbReference>
<evidence type="ECO:0000256" key="3">
    <source>
        <dbReference type="ARBA" id="ARBA00022723"/>
    </source>
</evidence>
<dbReference type="GO" id="GO:0005721">
    <property type="term" value="C:pericentric heterochromatin"/>
    <property type="evidence" value="ECO:0007669"/>
    <property type="project" value="TreeGrafter"/>
</dbReference>
<dbReference type="GO" id="GO:0016787">
    <property type="term" value="F:hydrolase activity"/>
    <property type="evidence" value="ECO:0007669"/>
    <property type="project" value="UniProtKB-KW"/>
</dbReference>
<keyword evidence="4" id="KW-0547">Nucleotide-binding</keyword>
<evidence type="ECO:0000256" key="12">
    <source>
        <dbReference type="ARBA" id="ARBA00023242"/>
    </source>
</evidence>
<feature type="compositionally biased region" description="Low complexity" evidence="14">
    <location>
        <begin position="1443"/>
        <end position="1456"/>
    </location>
</feature>
<dbReference type="InterPro" id="IPR052131">
    <property type="entry name" value="ATRX_domain-containing"/>
</dbReference>
<feature type="region of interest" description="Disordered" evidence="14">
    <location>
        <begin position="387"/>
        <end position="483"/>
    </location>
</feature>
<evidence type="ECO:0000256" key="6">
    <source>
        <dbReference type="ARBA" id="ARBA00022771"/>
    </source>
</evidence>
<evidence type="ECO:0000259" key="16">
    <source>
        <dbReference type="PROSITE" id="PS51533"/>
    </source>
</evidence>
<feature type="compositionally biased region" description="Low complexity" evidence="14">
    <location>
        <begin position="392"/>
        <end position="411"/>
    </location>
</feature>
<name>A0A8W7PJ07_ANOCL</name>
<evidence type="ECO:0000256" key="11">
    <source>
        <dbReference type="ARBA" id="ARBA00023204"/>
    </source>
</evidence>
<dbReference type="GO" id="GO:0031297">
    <property type="term" value="P:replication fork processing"/>
    <property type="evidence" value="ECO:0007669"/>
    <property type="project" value="TreeGrafter"/>
</dbReference>
<feature type="compositionally biased region" description="Basic and acidic residues" evidence="14">
    <location>
        <begin position="946"/>
        <end position="958"/>
    </location>
</feature>
<evidence type="ECO:0000256" key="5">
    <source>
        <dbReference type="ARBA" id="ARBA00022763"/>
    </source>
</evidence>
<dbReference type="GO" id="GO:0031490">
    <property type="term" value="F:chromatin DNA binding"/>
    <property type="evidence" value="ECO:0007669"/>
    <property type="project" value="TreeGrafter"/>
</dbReference>
<feature type="signal peptide" evidence="15">
    <location>
        <begin position="1"/>
        <end position="23"/>
    </location>
</feature>
<feature type="compositionally biased region" description="Basic and acidic residues" evidence="14">
    <location>
        <begin position="1090"/>
        <end position="1113"/>
    </location>
</feature>
<dbReference type="GO" id="GO:0008270">
    <property type="term" value="F:zinc ion binding"/>
    <property type="evidence" value="ECO:0007669"/>
    <property type="project" value="UniProtKB-KW"/>
</dbReference>
<dbReference type="Gene3D" id="3.30.40.10">
    <property type="entry name" value="Zinc/RING finger domain, C3HC4 (zinc finger)"/>
    <property type="match status" value="1"/>
</dbReference>
<evidence type="ECO:0000256" key="2">
    <source>
        <dbReference type="ARBA" id="ARBA00007025"/>
    </source>
</evidence>
<feature type="domain" description="PHD-type" evidence="16">
    <location>
        <begin position="145"/>
        <end position="283"/>
    </location>
</feature>
<evidence type="ECO:0000256" key="14">
    <source>
        <dbReference type="SAM" id="MobiDB-lite"/>
    </source>
</evidence>
<dbReference type="InterPro" id="IPR011011">
    <property type="entry name" value="Znf_FYVE_PHD"/>
</dbReference>
<sequence length="1509" mass="161446">LFFSLFRLLEWFVIKFGVVFVTASEQIEALSFFTIKCLSVHDAPRASTILGSAVSEKKNAPGKSCLHLCVSFENSGQRVKPEANCRWRHECVPDPRPCQRKLHEKFEIFDTAKMPAEFYDEDGFRLSFENDTSPDERQYFMRAFPNVSKIAERRIHCTTCNAHIGTAPVSEAVIRMHPVLRVTHCRNCHAFYNSGDFDKGEDGSELYCRWCGQGGEVFCCSKCPYVFCKSCIVRNLSRACVQDIVRNENWHCFGCAPRIMWHLRAQHWALENFIEKQKKEIKNQDLSPNVISALMKKDRTTCCPGKGQNRKSVNATATAPMITSPVSATKKTAAKRTYGEVSGKREGSMEGGPRLEPVVSIPPLAHSILGQLDVDPGIALPGNAQGDAAIASSSGSVGSSVTTSSSSGKAAGSKKPRKSSTPNSDSGQAARPPQAKKKRMAGNNEVVCTPDIMSMLSDDGPTVGQPQTTPSRPPIVTVGGKPLVPIAPKPAPYVDPATGSPMMMPGNGALPGPMSKVNVPKQKAILHHSIPRNLAVSVPGSRISMAPLDHPEQVGPQTVRVSSTAPRQSTGGSAPMYHTFEGYQIDLQAASQQSTYRLPNGKLILVRKQTADGSAQNATETVISPVQPPKVAPVQQAPPSPAGNAQQPAILALLRGLVNGPHEETPLGSARKDFEAKMLAGAEICHHILGKIYSLTNSNSFKNIRNLRDLKELFIHLSYLMTYGIGRFKTLHERCVDDVKKMGFTKESDFVMMGERVNNRNPEDDNSEDDDDCEIIEQNTTVIEVDSDDEAASTTGKEKAATEGAAGGSSAKKAPKTVAQPAAPKDGPANTLTVGEIVVTWKDSNNTVVVTIEALNSSGTGNLSSSTETMEMMETEANNSVTDSEGPVVTALPSKLTATQTPEVASPGNEDIDLGAADKDEVEMIEISDKEVSELLDIHASSNAATEKDAQSEQKDESIEITDSDDAGQNGSSTEKSEAGKEAAENATTVSADDTVETLSDDKSANAELDASDQKADDATACTDKASLPDDMEQSSKESSSEVLDLMDAADDSYHSDSSDIQFGAECDAPDSAATHKDGNAGESSSVKNSEPKTGESEKNKPSLPSETKKGETVESTNEAEILKQQEKQAVEPSAVIDLDASSTESDGNKSATEEDADAFKKGDDASTKEDDTATKNESEATKQQEKSEAAAEPSAIIDLDASSTESSDNKSATEEDVDASNKDSEPTVQEEISEICTNESIDESLVTDPAEPETAGVEVSDNKEESTDNPKVQEVAEEIEEVVGENVDTTSDGSSELQSQEKETPDDSAEVVECEPAEKIVSGEDDVVSAETASEPVNSNSEPMDTEDGQLSCNDAEVMDVTEEQERPPSSHGQESNEMDASEGMEQEAKDLPNTEQLQLAEEEVVDSSLISADSSSITNDNKPTATDSGSEKEGQLPPPSQSTAELSSESSTATPVVNSIVSKKVEAAADNSSNEREESEADELFTTPPEMAPSSMEVDSSNLNSEP</sequence>
<feature type="region of interest" description="Disordered" evidence="14">
    <location>
        <begin position="328"/>
        <end position="354"/>
    </location>
</feature>
<dbReference type="PROSITE" id="PS51533">
    <property type="entry name" value="ADD"/>
    <property type="match status" value="1"/>
</dbReference>
<feature type="compositionally biased region" description="Polar residues" evidence="14">
    <location>
        <begin position="1289"/>
        <end position="1299"/>
    </location>
</feature>
<feature type="compositionally biased region" description="Low complexity" evidence="14">
    <location>
        <begin position="1408"/>
        <end position="1419"/>
    </location>
</feature>
<evidence type="ECO:0000256" key="7">
    <source>
        <dbReference type="ARBA" id="ARBA00022801"/>
    </source>
</evidence>
<evidence type="ECO:0000256" key="4">
    <source>
        <dbReference type="ARBA" id="ARBA00022741"/>
    </source>
</evidence>
<feature type="compositionally biased region" description="Polar residues" evidence="14">
    <location>
        <begin position="555"/>
        <end position="572"/>
    </location>
</feature>
<keyword evidence="3" id="KW-0479">Metal-binding</keyword>
<feature type="compositionally biased region" description="Polar residues" evidence="14">
    <location>
        <begin position="1499"/>
        <end position="1509"/>
    </location>
</feature>
<dbReference type="GO" id="GO:0006281">
    <property type="term" value="P:DNA repair"/>
    <property type="evidence" value="ECO:0007669"/>
    <property type="project" value="UniProtKB-KW"/>
</dbReference>
<dbReference type="Pfam" id="PF17981">
    <property type="entry name" value="ADD_ATRX"/>
    <property type="match status" value="1"/>
</dbReference>
<reference evidence="17" key="1">
    <citation type="submission" date="2022-08" db="UniProtKB">
        <authorList>
            <consortium name="EnsemblMetazoa"/>
        </authorList>
    </citation>
    <scope>IDENTIFICATION</scope>
</reference>
<dbReference type="GO" id="GO:0010468">
    <property type="term" value="P:regulation of gene expression"/>
    <property type="evidence" value="ECO:0007669"/>
    <property type="project" value="UniProtKB-ARBA"/>
</dbReference>
<keyword evidence="9" id="KW-0067">ATP-binding</keyword>
<dbReference type="PANTHER" id="PTHR46357:SF1">
    <property type="entry name" value="TRANSCRIPTIONAL REGULATOR ATRX"/>
    <property type="match status" value="1"/>
</dbReference>
<keyword evidence="11" id="KW-0234">DNA repair</keyword>
<dbReference type="CDD" id="cd11726">
    <property type="entry name" value="ADDz_ATRX"/>
    <property type="match status" value="1"/>
</dbReference>
<dbReference type="InterPro" id="IPR041430">
    <property type="entry name" value="ADD_ATRX"/>
</dbReference>
<dbReference type="GO" id="GO:0006338">
    <property type="term" value="P:chromatin remodeling"/>
    <property type="evidence" value="ECO:0007669"/>
    <property type="project" value="TreeGrafter"/>
</dbReference>
<feature type="compositionally biased region" description="Low complexity" evidence="14">
    <location>
        <begin position="802"/>
        <end position="812"/>
    </location>
</feature>
<feature type="compositionally biased region" description="Basic and acidic residues" evidence="14">
    <location>
        <begin position="1121"/>
        <end position="1130"/>
    </location>
</feature>
<feature type="compositionally biased region" description="Basic and acidic residues" evidence="14">
    <location>
        <begin position="1158"/>
        <end position="1190"/>
    </location>
</feature>
<accession>A0A8W7PJ07</accession>
<feature type="compositionally biased region" description="Basic and acidic residues" evidence="14">
    <location>
        <begin position="975"/>
        <end position="984"/>
    </location>
</feature>
<evidence type="ECO:0000256" key="13">
    <source>
        <dbReference type="ARBA" id="ARBA00047995"/>
    </source>
</evidence>
<feature type="region of interest" description="Disordered" evidence="14">
    <location>
        <begin position="897"/>
        <end position="916"/>
    </location>
</feature>
<proteinExistence type="inferred from homology"/>
<feature type="compositionally biased region" description="Polar residues" evidence="14">
    <location>
        <begin position="1420"/>
        <end position="1430"/>
    </location>
</feature>